<gene>
    <name evidence="9" type="ORF">M5J20_03865</name>
</gene>
<dbReference type="PANTHER" id="PTHR19136">
    <property type="entry name" value="MOLYBDENUM COFACTOR GUANYLYLTRANSFERASE"/>
    <property type="match status" value="1"/>
</dbReference>
<evidence type="ECO:0000259" key="8">
    <source>
        <dbReference type="Pfam" id="PF12804"/>
    </source>
</evidence>
<organism evidence="9 10">
    <name type="scientific">Corynebacterium stercoris</name>
    <dbReference type="NCBI Taxonomy" id="2943490"/>
    <lineage>
        <taxon>Bacteria</taxon>
        <taxon>Bacillati</taxon>
        <taxon>Actinomycetota</taxon>
        <taxon>Actinomycetes</taxon>
        <taxon>Mycobacteriales</taxon>
        <taxon>Corynebacteriaceae</taxon>
        <taxon>Corynebacterium</taxon>
    </lineage>
</organism>
<dbReference type="Pfam" id="PF12804">
    <property type="entry name" value="NTP_transf_3"/>
    <property type="match status" value="1"/>
</dbReference>
<dbReference type="Gene3D" id="3.90.550.10">
    <property type="entry name" value="Spore Coat Polysaccharide Biosynthesis Protein SpsA, Chain A"/>
    <property type="match status" value="1"/>
</dbReference>
<dbReference type="SUPFAM" id="SSF53448">
    <property type="entry name" value="Nucleotide-diphospho-sugar transferases"/>
    <property type="match status" value="1"/>
</dbReference>
<dbReference type="PANTHER" id="PTHR19136:SF81">
    <property type="entry name" value="MOLYBDENUM COFACTOR GUANYLYLTRANSFERASE"/>
    <property type="match status" value="1"/>
</dbReference>
<protein>
    <submittedName>
        <fullName evidence="9">Molybdenum cofactor guanylyltransferase</fullName>
    </submittedName>
</protein>
<evidence type="ECO:0000313" key="10">
    <source>
        <dbReference type="Proteomes" id="UP001204000"/>
    </source>
</evidence>
<keyword evidence="3" id="KW-0479">Metal-binding</keyword>
<dbReference type="GO" id="GO:0016779">
    <property type="term" value="F:nucleotidyltransferase activity"/>
    <property type="evidence" value="ECO:0007669"/>
    <property type="project" value="UniProtKB-KW"/>
</dbReference>
<evidence type="ECO:0000256" key="6">
    <source>
        <dbReference type="ARBA" id="ARBA00023134"/>
    </source>
</evidence>
<proteinExistence type="predicted"/>
<sequence>MADIGAIVLAGGRSSRMGADKAQVRVDGTRLIDVLLSTLPPAWPRVVVSPVDLGLRGTPTVSEDPPFGGPVAGIAAGLSHLERACAGAVPDLIAILAVDAPHAANLVPALAEALERAAGTADAALVESADGRLQPLCALWRRDALSRALTQVPARDASVMRLVRAAGGHVTVPGTGAERDYDTPAELAELGQVDL</sequence>
<dbReference type="InterPro" id="IPR013482">
    <property type="entry name" value="Molybde_CF_guanTrfase"/>
</dbReference>
<evidence type="ECO:0000256" key="2">
    <source>
        <dbReference type="ARBA" id="ARBA00022679"/>
    </source>
</evidence>
<keyword evidence="4" id="KW-0547">Nucleotide-binding</keyword>
<name>A0ABT1FZW7_9CORY</name>
<dbReference type="EMBL" id="JAMFTQ010000003">
    <property type="protein sequence ID" value="MCP1387325.1"/>
    <property type="molecule type" value="Genomic_DNA"/>
</dbReference>
<comment type="caution">
    <text evidence="9">The sequence shown here is derived from an EMBL/GenBank/DDBJ whole genome shotgun (WGS) entry which is preliminary data.</text>
</comment>
<keyword evidence="2" id="KW-0808">Transferase</keyword>
<keyword evidence="5" id="KW-0460">Magnesium</keyword>
<reference evidence="9" key="1">
    <citation type="submission" date="2022-05" db="EMBL/GenBank/DDBJ databases">
        <title>Corynebacterium sp. TA-R-1 sp. nov., isolated from human feces.</title>
        <authorList>
            <person name="Shamsuzzaman M."/>
            <person name="Dahal R.H."/>
        </authorList>
    </citation>
    <scope>NUCLEOTIDE SEQUENCE</scope>
    <source>
        <strain evidence="9">TA-R-1</strain>
    </source>
</reference>
<dbReference type="Proteomes" id="UP001204000">
    <property type="component" value="Unassembled WGS sequence"/>
</dbReference>
<dbReference type="RefSeq" id="WP_253576518.1">
    <property type="nucleotide sequence ID" value="NZ_JAMFTQ010000003.1"/>
</dbReference>
<evidence type="ECO:0000256" key="7">
    <source>
        <dbReference type="ARBA" id="ARBA00023150"/>
    </source>
</evidence>
<dbReference type="CDD" id="cd02503">
    <property type="entry name" value="MobA"/>
    <property type="match status" value="1"/>
</dbReference>
<evidence type="ECO:0000313" key="9">
    <source>
        <dbReference type="EMBL" id="MCP1387325.1"/>
    </source>
</evidence>
<keyword evidence="7" id="KW-0501">Molybdenum cofactor biosynthesis</keyword>
<accession>A0ABT1FZW7</accession>
<evidence type="ECO:0000256" key="4">
    <source>
        <dbReference type="ARBA" id="ARBA00022741"/>
    </source>
</evidence>
<keyword evidence="1" id="KW-0963">Cytoplasm</keyword>
<evidence type="ECO:0000256" key="3">
    <source>
        <dbReference type="ARBA" id="ARBA00022723"/>
    </source>
</evidence>
<evidence type="ECO:0000256" key="5">
    <source>
        <dbReference type="ARBA" id="ARBA00022842"/>
    </source>
</evidence>
<keyword evidence="9" id="KW-0548">Nucleotidyltransferase</keyword>
<keyword evidence="10" id="KW-1185">Reference proteome</keyword>
<keyword evidence="6" id="KW-0342">GTP-binding</keyword>
<evidence type="ECO:0000256" key="1">
    <source>
        <dbReference type="ARBA" id="ARBA00022490"/>
    </source>
</evidence>
<dbReference type="InterPro" id="IPR029044">
    <property type="entry name" value="Nucleotide-diphossugar_trans"/>
</dbReference>
<feature type="domain" description="MobA-like NTP transferase" evidence="8">
    <location>
        <begin position="6"/>
        <end position="165"/>
    </location>
</feature>
<dbReference type="InterPro" id="IPR025877">
    <property type="entry name" value="MobA-like_NTP_Trfase"/>
</dbReference>